<protein>
    <submittedName>
        <fullName evidence="1">Uncharacterized protein</fullName>
    </submittedName>
</protein>
<dbReference type="STRING" id="1481914.JCM19241_5983"/>
<accession>A0A0B8QJ58</accession>
<name>A0A0B8QJ58_9VIBR</name>
<evidence type="ECO:0000313" key="2">
    <source>
        <dbReference type="Proteomes" id="UP000031666"/>
    </source>
</evidence>
<organism evidence="1 2">
    <name type="scientific">Vibrio ishigakensis</name>
    <dbReference type="NCBI Taxonomy" id="1481914"/>
    <lineage>
        <taxon>Bacteria</taxon>
        <taxon>Pseudomonadati</taxon>
        <taxon>Pseudomonadota</taxon>
        <taxon>Gammaproteobacteria</taxon>
        <taxon>Vibrionales</taxon>
        <taxon>Vibrionaceae</taxon>
        <taxon>Vibrio</taxon>
    </lineage>
</organism>
<reference evidence="1 2" key="2">
    <citation type="submission" date="2015-01" db="EMBL/GenBank/DDBJ databases">
        <authorList>
            <consortium name="NBRP consortium"/>
            <person name="Sawabe T."/>
            <person name="Meirelles P."/>
            <person name="Feng G."/>
            <person name="Sayaka M."/>
            <person name="Hattori M."/>
            <person name="Ohkuma M."/>
        </authorList>
    </citation>
    <scope>NUCLEOTIDE SEQUENCE [LARGE SCALE GENOMIC DNA]</scope>
    <source>
        <strain evidence="2">JCM 19241</strain>
    </source>
</reference>
<sequence length="71" mass="7938">MGAWTASSITGNSYCFIGDNERYRCTYEERIEKIRGLMPILSKKVLSHHVNAISGTHGVSKKQVRRDLGVA</sequence>
<proteinExistence type="predicted"/>
<reference evidence="1 2" key="1">
    <citation type="submission" date="2015-01" db="EMBL/GenBank/DDBJ databases">
        <title>Vibrio sp. C94 JCM 19241 whole genome shotgun sequence.</title>
        <authorList>
            <person name="Sawabe T."/>
            <person name="Meirelles P."/>
            <person name="Feng G."/>
            <person name="Sayaka M."/>
            <person name="Hattori M."/>
            <person name="Ohkuma M."/>
        </authorList>
    </citation>
    <scope>NUCLEOTIDE SEQUENCE [LARGE SCALE GENOMIC DNA]</scope>
    <source>
        <strain evidence="2">JCM 19241</strain>
    </source>
</reference>
<dbReference type="Proteomes" id="UP000031666">
    <property type="component" value="Unassembled WGS sequence"/>
</dbReference>
<dbReference type="AlphaFoldDB" id="A0A0B8QJ58"/>
<evidence type="ECO:0000313" key="1">
    <source>
        <dbReference type="EMBL" id="GAM77087.1"/>
    </source>
</evidence>
<comment type="caution">
    <text evidence="1">The sequence shown here is derived from an EMBL/GenBank/DDBJ whole genome shotgun (WGS) entry which is preliminary data.</text>
</comment>
<dbReference type="EMBL" id="BBSC01000007">
    <property type="protein sequence ID" value="GAM77087.1"/>
    <property type="molecule type" value="Genomic_DNA"/>
</dbReference>
<gene>
    <name evidence="1" type="ORF">JCM19241_5983</name>
</gene>